<feature type="region of interest" description="Disordered" evidence="1">
    <location>
        <begin position="1"/>
        <end position="35"/>
    </location>
</feature>
<evidence type="ECO:0000259" key="2">
    <source>
        <dbReference type="PROSITE" id="PS00028"/>
    </source>
</evidence>
<name>A0A0M0JDE6_9EUKA</name>
<keyword evidence="4" id="KW-1185">Reference proteome</keyword>
<gene>
    <name evidence="3" type="ORF">Ctob_005262</name>
</gene>
<dbReference type="EMBL" id="JWZX01003076">
    <property type="protein sequence ID" value="KOO24596.1"/>
    <property type="molecule type" value="Genomic_DNA"/>
</dbReference>
<evidence type="ECO:0000313" key="3">
    <source>
        <dbReference type="EMBL" id="KOO24596.1"/>
    </source>
</evidence>
<sequence>MSAPFHVAEPEADGLSGFAKRSRGRDGPSHEAPSKAEFEAMVEELQQLRVQNVELKARQLPPQMATSPEGVEGTVQRLLAPGGTKPVKVWTSKGADGRGAASHKSMPALNVSLVGRVALVAFFTQLPAQLLQAGVPADRPAAAAACALVRTKLASGAAAAVTASAVASIEAMGSAAATTYGDPSPLHSLLTPTSAIIFVTTWRPYLDGMTAVAEAVDVDSPNTVGLTLQCLATYLKPDRLSLTGAMIGASILEYTRGLAINAMAFDMQAFYSVEAGSSCGTGDVQPDPILNAENMLTCADFFFTLIFFNSMRKVLLIDGDVNKIAFFAWLERVYVRKGIMILGIALAEPVLNYIAGISGAEFSDTSGLSILLMYIPASDEGDGLAHLKLIIFGWSACYGCARGEGFGPKLKHATMQFVAGLAMLPKRQFTTESPLYGIKHGGMAAMLTIWERIHAHEAANEPLPADLALWKKRSGVAAVAAIWERIHAHEAANEPLPADLALWKKRSGVAAVAAIRERIHAHEAANEPLPADLALFKERSSSGTDSGGAAVAAIWNVSSSRQATENMAEILSTQPRLLQMVATTQKPVDRPPNPQSQKNFYRCMWCDSTFTTTNNARRHGAQSHGERFDGSKRYPPSYYSIAF</sequence>
<proteinExistence type="predicted"/>
<feature type="compositionally biased region" description="Basic and acidic residues" evidence="1">
    <location>
        <begin position="24"/>
        <end position="35"/>
    </location>
</feature>
<dbReference type="AlphaFoldDB" id="A0A0M0JDE6"/>
<protein>
    <recommendedName>
        <fullName evidence="2">C2H2-type domain-containing protein</fullName>
    </recommendedName>
</protein>
<dbReference type="PROSITE" id="PS00028">
    <property type="entry name" value="ZINC_FINGER_C2H2_1"/>
    <property type="match status" value="1"/>
</dbReference>
<dbReference type="Proteomes" id="UP000037460">
    <property type="component" value="Unassembled WGS sequence"/>
</dbReference>
<accession>A0A0M0JDE6</accession>
<organism evidence="3 4">
    <name type="scientific">Chrysochromulina tobinii</name>
    <dbReference type="NCBI Taxonomy" id="1460289"/>
    <lineage>
        <taxon>Eukaryota</taxon>
        <taxon>Haptista</taxon>
        <taxon>Haptophyta</taxon>
        <taxon>Prymnesiophyceae</taxon>
        <taxon>Prymnesiales</taxon>
        <taxon>Chrysochromulinaceae</taxon>
        <taxon>Chrysochromulina</taxon>
    </lineage>
</organism>
<evidence type="ECO:0000313" key="4">
    <source>
        <dbReference type="Proteomes" id="UP000037460"/>
    </source>
</evidence>
<feature type="domain" description="C2H2-type" evidence="2">
    <location>
        <begin position="603"/>
        <end position="624"/>
    </location>
</feature>
<reference evidence="4" key="1">
    <citation type="journal article" date="2015" name="PLoS Genet.">
        <title>Genome Sequence and Transcriptome Analyses of Chrysochromulina tobin: Metabolic Tools for Enhanced Algal Fitness in the Prominent Order Prymnesiales (Haptophyceae).</title>
        <authorList>
            <person name="Hovde B.T."/>
            <person name="Deodato C.R."/>
            <person name="Hunsperger H.M."/>
            <person name="Ryken S.A."/>
            <person name="Yost W."/>
            <person name="Jha R.K."/>
            <person name="Patterson J."/>
            <person name="Monnat R.J. Jr."/>
            <person name="Barlow S.B."/>
            <person name="Starkenburg S.R."/>
            <person name="Cattolico R.A."/>
        </authorList>
    </citation>
    <scope>NUCLEOTIDE SEQUENCE</scope>
    <source>
        <strain evidence="4">CCMP291</strain>
    </source>
</reference>
<comment type="caution">
    <text evidence="3">The sequence shown here is derived from an EMBL/GenBank/DDBJ whole genome shotgun (WGS) entry which is preliminary data.</text>
</comment>
<evidence type="ECO:0000256" key="1">
    <source>
        <dbReference type="SAM" id="MobiDB-lite"/>
    </source>
</evidence>
<dbReference type="InterPro" id="IPR013087">
    <property type="entry name" value="Znf_C2H2_type"/>
</dbReference>